<gene>
    <name evidence="2" type="ORF">DFR31_1123</name>
</gene>
<protein>
    <submittedName>
        <fullName evidence="2">DUF2970 family protein</fullName>
    </submittedName>
</protein>
<dbReference type="EMBL" id="RCDA01000001">
    <property type="protein sequence ID" value="RLK51201.1"/>
    <property type="molecule type" value="Genomic_DNA"/>
</dbReference>
<dbReference type="Pfam" id="PF11174">
    <property type="entry name" value="DUF2970"/>
    <property type="match status" value="1"/>
</dbReference>
<dbReference type="RefSeq" id="WP_425452519.1">
    <property type="nucleotide sequence ID" value="NZ_RCDA01000001.1"/>
</dbReference>
<keyword evidence="1" id="KW-1133">Transmembrane helix</keyword>
<dbReference type="AlphaFoldDB" id="A0A498CFW1"/>
<feature type="transmembrane region" description="Helical" evidence="1">
    <location>
        <begin position="40"/>
        <end position="63"/>
    </location>
</feature>
<proteinExistence type="predicted"/>
<evidence type="ECO:0000313" key="3">
    <source>
        <dbReference type="Proteomes" id="UP000275461"/>
    </source>
</evidence>
<organism evidence="2 3">
    <name type="scientific">Alkalispirillum mobile</name>
    <dbReference type="NCBI Taxonomy" id="85925"/>
    <lineage>
        <taxon>Bacteria</taxon>
        <taxon>Pseudomonadati</taxon>
        <taxon>Pseudomonadota</taxon>
        <taxon>Gammaproteobacteria</taxon>
        <taxon>Chromatiales</taxon>
        <taxon>Ectothiorhodospiraceae</taxon>
        <taxon>Alkalispirillum</taxon>
    </lineage>
</organism>
<comment type="caution">
    <text evidence="2">The sequence shown here is derived from an EMBL/GenBank/DDBJ whole genome shotgun (WGS) entry which is preliminary data.</text>
</comment>
<reference evidence="2 3" key="1">
    <citation type="submission" date="2018-10" db="EMBL/GenBank/DDBJ databases">
        <title>Genomic Encyclopedia of Type Strains, Phase IV (KMG-IV): sequencing the most valuable type-strain genomes for metagenomic binning, comparative biology and taxonomic classification.</title>
        <authorList>
            <person name="Goeker M."/>
        </authorList>
    </citation>
    <scope>NUCLEOTIDE SEQUENCE [LARGE SCALE GENOMIC DNA]</scope>
    <source>
        <strain evidence="2 3">DSM 12769</strain>
    </source>
</reference>
<sequence length="68" mass="7356">MGRDQLSWWQVLLSTLAAAFGVQSEAARRRDFAQGRPGVFIVAGVVFTLLFILVLVLIVRVVLAQAGG</sequence>
<evidence type="ECO:0000313" key="2">
    <source>
        <dbReference type="EMBL" id="RLK51201.1"/>
    </source>
</evidence>
<keyword evidence="3" id="KW-1185">Reference proteome</keyword>
<evidence type="ECO:0000256" key="1">
    <source>
        <dbReference type="SAM" id="Phobius"/>
    </source>
</evidence>
<accession>A0A498CFW1</accession>
<keyword evidence="1" id="KW-0472">Membrane</keyword>
<dbReference type="InterPro" id="IPR021344">
    <property type="entry name" value="DUF2970"/>
</dbReference>
<dbReference type="Proteomes" id="UP000275461">
    <property type="component" value="Unassembled WGS sequence"/>
</dbReference>
<keyword evidence="1" id="KW-0812">Transmembrane</keyword>
<name>A0A498CFW1_9GAMM</name>